<evidence type="ECO:0000259" key="3">
    <source>
        <dbReference type="PROSITE" id="PS51387"/>
    </source>
</evidence>
<keyword evidence="2" id="KW-0560">Oxidoreductase</keyword>
<organism evidence="4 5">
    <name type="scientific">Loigolactobacillus jiayinensis</name>
    <dbReference type="NCBI Taxonomy" id="2486016"/>
    <lineage>
        <taxon>Bacteria</taxon>
        <taxon>Bacillati</taxon>
        <taxon>Bacillota</taxon>
        <taxon>Bacilli</taxon>
        <taxon>Lactobacillales</taxon>
        <taxon>Lactobacillaceae</taxon>
        <taxon>Loigolactobacillus</taxon>
    </lineage>
</organism>
<keyword evidence="5" id="KW-1185">Reference proteome</keyword>
<evidence type="ECO:0000313" key="5">
    <source>
        <dbReference type="Proteomes" id="UP001596289"/>
    </source>
</evidence>
<dbReference type="PANTHER" id="PTHR42659">
    <property type="entry name" value="XANTHINE DEHYDROGENASE SUBUNIT C-RELATED"/>
    <property type="match status" value="1"/>
</dbReference>
<dbReference type="Pfam" id="PF00941">
    <property type="entry name" value="FAD_binding_5"/>
    <property type="match status" value="1"/>
</dbReference>
<dbReference type="InterPro" id="IPR050031">
    <property type="entry name" value="XdhB_XDHase"/>
</dbReference>
<reference evidence="5" key="1">
    <citation type="journal article" date="2019" name="Int. J. Syst. Evol. Microbiol.">
        <title>The Global Catalogue of Microorganisms (GCM) 10K type strain sequencing project: providing services to taxonomists for standard genome sequencing and annotation.</title>
        <authorList>
            <consortium name="The Broad Institute Genomics Platform"/>
            <consortium name="The Broad Institute Genome Sequencing Center for Infectious Disease"/>
            <person name="Wu L."/>
            <person name="Ma J."/>
        </authorList>
    </citation>
    <scope>NUCLEOTIDE SEQUENCE [LARGE SCALE GENOMIC DNA]</scope>
    <source>
        <strain evidence="5">CCM 8904</strain>
    </source>
</reference>
<keyword evidence="1" id="KW-0285">Flavoprotein</keyword>
<gene>
    <name evidence="4" type="primary">xdhB</name>
    <name evidence="4" type="ORF">ACFQGP_05520</name>
</gene>
<protein>
    <submittedName>
        <fullName evidence="4">Xanthine dehydrogenase subunit XdhB</fullName>
    </submittedName>
</protein>
<dbReference type="NCBIfam" id="NF043083">
    <property type="entry name" value="XdhB_XDHase"/>
    <property type="match status" value="1"/>
</dbReference>
<proteinExistence type="predicted"/>
<dbReference type="NCBIfam" id="NF007427">
    <property type="entry name" value="PRK09971.1"/>
    <property type="match status" value="1"/>
</dbReference>
<dbReference type="InterPro" id="IPR016169">
    <property type="entry name" value="FAD-bd_PCMH_sub2"/>
</dbReference>
<accession>A0ABW1RC15</accession>
<feature type="domain" description="FAD-binding PCMH-type" evidence="3">
    <location>
        <begin position="1"/>
        <end position="178"/>
    </location>
</feature>
<dbReference type="PANTHER" id="PTHR42659:SF9">
    <property type="entry name" value="XANTHINE DEHYDROGENASE FAD-BINDING SUBUNIT XDHB-RELATED"/>
    <property type="match status" value="1"/>
</dbReference>
<dbReference type="EMBL" id="JBHSSL010000029">
    <property type="protein sequence ID" value="MFC6170041.1"/>
    <property type="molecule type" value="Genomic_DNA"/>
</dbReference>
<dbReference type="InterPro" id="IPR036683">
    <property type="entry name" value="CO_DH_flav_C_dom_sf"/>
</dbReference>
<dbReference type="SUPFAM" id="SSF55447">
    <property type="entry name" value="CO dehydrogenase flavoprotein C-terminal domain-like"/>
    <property type="match status" value="1"/>
</dbReference>
<evidence type="ECO:0000313" key="4">
    <source>
        <dbReference type="EMBL" id="MFC6170041.1"/>
    </source>
</evidence>
<dbReference type="InterPro" id="IPR002346">
    <property type="entry name" value="Mopterin_DH_FAD-bd"/>
</dbReference>
<dbReference type="InterPro" id="IPR016166">
    <property type="entry name" value="FAD-bd_PCMH"/>
</dbReference>
<dbReference type="Pfam" id="PF03450">
    <property type="entry name" value="CO_deh_flav_C"/>
    <property type="match status" value="1"/>
</dbReference>
<dbReference type="SMART" id="SM01092">
    <property type="entry name" value="CO_deh_flav_C"/>
    <property type="match status" value="1"/>
</dbReference>
<dbReference type="Gene3D" id="3.30.465.10">
    <property type="match status" value="1"/>
</dbReference>
<comment type="caution">
    <text evidence="4">The sequence shown here is derived from an EMBL/GenBank/DDBJ whole genome shotgun (WGS) entry which is preliminary data.</text>
</comment>
<dbReference type="Proteomes" id="UP001596289">
    <property type="component" value="Unassembled WGS sequence"/>
</dbReference>
<dbReference type="SUPFAM" id="SSF56176">
    <property type="entry name" value="FAD-binding/transporter-associated domain-like"/>
    <property type="match status" value="1"/>
</dbReference>
<dbReference type="InterPro" id="IPR016167">
    <property type="entry name" value="FAD-bd_PCMH_sub1"/>
</dbReference>
<dbReference type="InterPro" id="IPR005107">
    <property type="entry name" value="CO_DH_flav_C"/>
</dbReference>
<dbReference type="RefSeq" id="WP_125552964.1">
    <property type="nucleotide sequence ID" value="NZ_JBHSSL010000029.1"/>
</dbReference>
<evidence type="ECO:0000256" key="2">
    <source>
        <dbReference type="ARBA" id="ARBA00023002"/>
    </source>
</evidence>
<dbReference type="InterPro" id="IPR051312">
    <property type="entry name" value="Diverse_Substr_Oxidored"/>
</dbReference>
<dbReference type="Gene3D" id="3.30.390.50">
    <property type="entry name" value="CO dehydrogenase flavoprotein, C-terminal domain"/>
    <property type="match status" value="1"/>
</dbReference>
<dbReference type="Gene3D" id="3.30.43.10">
    <property type="entry name" value="Uridine Diphospho-n-acetylenolpyruvylglucosamine Reductase, domain 2"/>
    <property type="match status" value="1"/>
</dbReference>
<evidence type="ECO:0000256" key="1">
    <source>
        <dbReference type="ARBA" id="ARBA00022630"/>
    </source>
</evidence>
<sequence length="290" mass="31315">MFDITGYYEAHSLANVFELLKEQPTARIVAGGTDVLVKSRARVTGFVETPLIGISRVAEMKGVIMADDGTINIGALTTFDEIEHNKIINQNMPLLSQAVSLVGGPQTRRMGTIGGNVCNAGPAADSAPALFTYNAVCEICSATTTREVPITEFYIGVGKVKLQPGEVLVKFKITKQNYQGYQGYYIKFAQRAALDIANLSCAALVKVTENKIQDLRICFGAAAATPIRMPAAEAYGLGKEVSNDTLTTIGDYCLQDTKTIADWRASKEYRDHLVTVLPVRALALALKDGE</sequence>
<name>A0ABW1RC15_9LACO</name>
<dbReference type="PROSITE" id="PS51387">
    <property type="entry name" value="FAD_PCMH"/>
    <property type="match status" value="1"/>
</dbReference>
<dbReference type="InterPro" id="IPR036318">
    <property type="entry name" value="FAD-bd_PCMH-like_sf"/>
</dbReference>